<keyword evidence="2" id="KW-0732">Signal</keyword>
<feature type="region of interest" description="Disordered" evidence="1">
    <location>
        <begin position="25"/>
        <end position="53"/>
    </location>
</feature>
<sequence>MTRRILPVTFAACAALALAACTPSTPSTDASTTSDASTPAPSTKTSSSAASSDESADAQAFIEALQPLSTTGTPSPLPQRFGTISSWSRGAIVCPYAPDSEIPAAYRDALAKAGVTPKTTDSSNWLVVTVGDTPRVLTLPITKVNMCSVGGAVEITAKTTFVLSRDAKTGTITAAPVS</sequence>
<gene>
    <name evidence="3" type="ORF">H8R10_04210</name>
</gene>
<dbReference type="AlphaFoldDB" id="A0A8I0GG63"/>
<comment type="caution">
    <text evidence="3">The sequence shown here is derived from an EMBL/GenBank/DDBJ whole genome shotgun (WGS) entry which is preliminary data.</text>
</comment>
<dbReference type="RefSeq" id="WP_191071481.1">
    <property type="nucleotide sequence ID" value="NZ_CP060506.1"/>
</dbReference>
<organism evidence="3 4">
    <name type="scientific">Nanchangia anserum</name>
    <dbReference type="NCBI Taxonomy" id="2692125"/>
    <lineage>
        <taxon>Bacteria</taxon>
        <taxon>Bacillati</taxon>
        <taxon>Actinomycetota</taxon>
        <taxon>Actinomycetes</taxon>
        <taxon>Actinomycetales</taxon>
        <taxon>Actinomycetaceae</taxon>
        <taxon>Nanchangia</taxon>
    </lineage>
</organism>
<protein>
    <recommendedName>
        <fullName evidence="5">Lipoprotein</fullName>
    </recommendedName>
</protein>
<evidence type="ECO:0000313" key="4">
    <source>
        <dbReference type="Proteomes" id="UP000627538"/>
    </source>
</evidence>
<evidence type="ECO:0000256" key="2">
    <source>
        <dbReference type="SAM" id="SignalP"/>
    </source>
</evidence>
<proteinExistence type="predicted"/>
<dbReference type="EMBL" id="JACRUO010000001">
    <property type="protein sequence ID" value="MBD3689434.1"/>
    <property type="molecule type" value="Genomic_DNA"/>
</dbReference>
<feature type="chain" id="PRO_5038766685" description="Lipoprotein" evidence="2">
    <location>
        <begin position="20"/>
        <end position="178"/>
    </location>
</feature>
<evidence type="ECO:0000313" key="3">
    <source>
        <dbReference type="EMBL" id="MBD3689434.1"/>
    </source>
</evidence>
<evidence type="ECO:0000256" key="1">
    <source>
        <dbReference type="SAM" id="MobiDB-lite"/>
    </source>
</evidence>
<accession>A0A8I0GG63</accession>
<feature type="signal peptide" evidence="2">
    <location>
        <begin position="1"/>
        <end position="19"/>
    </location>
</feature>
<keyword evidence="4" id="KW-1185">Reference proteome</keyword>
<dbReference type="PROSITE" id="PS51257">
    <property type="entry name" value="PROKAR_LIPOPROTEIN"/>
    <property type="match status" value="1"/>
</dbReference>
<evidence type="ECO:0008006" key="5">
    <source>
        <dbReference type="Google" id="ProtNLM"/>
    </source>
</evidence>
<reference evidence="3 4" key="1">
    <citation type="submission" date="2020-08" db="EMBL/GenBank/DDBJ databases">
        <title>Winkia gen. nov., sp. nov., isolated from faeces of the Anser albifrons in China.</title>
        <authorList>
            <person name="Liu Q."/>
        </authorList>
    </citation>
    <scope>NUCLEOTIDE SEQUENCE [LARGE SCALE GENOMIC DNA]</scope>
    <source>
        <strain evidence="3 4">C62</strain>
    </source>
</reference>
<name>A0A8I0GG63_9ACTO</name>
<dbReference type="Proteomes" id="UP000627538">
    <property type="component" value="Unassembled WGS sequence"/>
</dbReference>